<dbReference type="Proteomes" id="UP000007264">
    <property type="component" value="Unassembled WGS sequence"/>
</dbReference>
<name>I0YQD1_COCSC</name>
<dbReference type="PANTHER" id="PTHR43881:SF1">
    <property type="entry name" value="GAMMA-GLUTAMYLTRANSPEPTIDASE (AFU_ORTHOLOGUE AFUA_4G13580)"/>
    <property type="match status" value="1"/>
</dbReference>
<dbReference type="SUPFAM" id="SSF56235">
    <property type="entry name" value="N-terminal nucleophile aminohydrolases (Ntn hydrolases)"/>
    <property type="match status" value="1"/>
</dbReference>
<dbReference type="Gene3D" id="3.60.20.40">
    <property type="match status" value="1"/>
</dbReference>
<dbReference type="RefSeq" id="XP_005645144.1">
    <property type="nucleotide sequence ID" value="XM_005645087.1"/>
</dbReference>
<dbReference type="GeneID" id="17038576"/>
<proteinExistence type="predicted"/>
<reference evidence="1 2" key="1">
    <citation type="journal article" date="2012" name="Genome Biol.">
        <title>The genome of the polar eukaryotic microalga coccomyxa subellipsoidea reveals traits of cold adaptation.</title>
        <authorList>
            <person name="Blanc G."/>
            <person name="Agarkova I."/>
            <person name="Grimwood J."/>
            <person name="Kuo A."/>
            <person name="Brueggeman A."/>
            <person name="Dunigan D."/>
            <person name="Gurnon J."/>
            <person name="Ladunga I."/>
            <person name="Lindquist E."/>
            <person name="Lucas S."/>
            <person name="Pangilinan J."/>
            <person name="Proschold T."/>
            <person name="Salamov A."/>
            <person name="Schmutz J."/>
            <person name="Weeks D."/>
            <person name="Yamada T."/>
            <person name="Claverie J.M."/>
            <person name="Grigoriev I."/>
            <person name="Van Etten J."/>
            <person name="Lomsadze A."/>
            <person name="Borodovsky M."/>
        </authorList>
    </citation>
    <scope>NUCLEOTIDE SEQUENCE [LARGE SCALE GENOMIC DNA]</scope>
    <source>
        <strain evidence="1 2">C-169</strain>
    </source>
</reference>
<dbReference type="InterPro" id="IPR043138">
    <property type="entry name" value="GGT_lsub"/>
</dbReference>
<dbReference type="Pfam" id="PF01019">
    <property type="entry name" value="G_glu_transpept"/>
    <property type="match status" value="1"/>
</dbReference>
<dbReference type="InterPro" id="IPR052896">
    <property type="entry name" value="GGT-like_enzyme"/>
</dbReference>
<dbReference type="STRING" id="574566.I0YQD1"/>
<sequence>MVTAIADRFHVMDFHSRRSPVLGTRGMVASSQPLASEAGMRILQQGGNAADAAVAMAAALNVTEPCSTGIGGDAFGLFYSAATREVTALLGNGRSPAGLTMEAVRAQGIEGHELPADSALCVTVPGAAALWEDTIKNFGTLDLKQVLQPAIELAEQGFPVSPVTAYHWKISTPQLRGPGKAAFLTPDGRAPAAGEIQRNPDLGRTFRSIAEHGALEGFYKGRIAAAIVDVLRRERGVMTAEDLAHHRSVTTRPIHTSYRGYTIYEVPPPTQGIAALMALNSLELEEGLESAGWGGAEHMHAAIESMRLGFVDALQYNADPEAARVTPGNPIPEASSAAAPSEARRSGDTVYLCVVDGQGNGCSFINSNYLGFGSGIVPEGCGFTLQNRGHGFILDPKHPNCLGPRKWPYHTIIPGLATDPEGNLFCTFGVISNMLDFGMEPQTALDAPRFSLYGVDSAEGPSTVLDSVVFLEEGYSEETVEGLRNRGHVIYPNVRGHDRAVFGRGQIIKRDPKTGVLWGGSEPRADGQVLGW</sequence>
<keyword evidence="2" id="KW-1185">Reference proteome</keyword>
<dbReference type="eggNOG" id="KOG2410">
    <property type="taxonomic scope" value="Eukaryota"/>
</dbReference>
<dbReference type="InterPro" id="IPR043137">
    <property type="entry name" value="GGT_ssub_C"/>
</dbReference>
<dbReference type="InterPro" id="IPR029055">
    <property type="entry name" value="Ntn_hydrolases_N"/>
</dbReference>
<dbReference type="MEROPS" id="T03.025"/>
<gene>
    <name evidence="1" type="ORF">COCSUDRAFT_48577</name>
</gene>
<protein>
    <submittedName>
        <fullName evidence="1">Gamma-glutamyltranspeptidase</fullName>
    </submittedName>
</protein>
<dbReference type="KEGG" id="csl:COCSUDRAFT_48577"/>
<evidence type="ECO:0000313" key="2">
    <source>
        <dbReference type="Proteomes" id="UP000007264"/>
    </source>
</evidence>
<dbReference type="PANTHER" id="PTHR43881">
    <property type="entry name" value="GAMMA-GLUTAMYLTRANSPEPTIDASE (AFU_ORTHOLOGUE AFUA_4G13580)"/>
    <property type="match status" value="1"/>
</dbReference>
<accession>I0YQD1</accession>
<evidence type="ECO:0000313" key="1">
    <source>
        <dbReference type="EMBL" id="EIE20600.1"/>
    </source>
</evidence>
<dbReference type="AlphaFoldDB" id="I0YQD1"/>
<dbReference type="Gene3D" id="1.10.246.130">
    <property type="match status" value="1"/>
</dbReference>
<comment type="caution">
    <text evidence="1">The sequence shown here is derived from an EMBL/GenBank/DDBJ whole genome shotgun (WGS) entry which is preliminary data.</text>
</comment>
<organism evidence="1 2">
    <name type="scientific">Coccomyxa subellipsoidea (strain C-169)</name>
    <name type="common">Green microalga</name>
    <dbReference type="NCBI Taxonomy" id="574566"/>
    <lineage>
        <taxon>Eukaryota</taxon>
        <taxon>Viridiplantae</taxon>
        <taxon>Chlorophyta</taxon>
        <taxon>core chlorophytes</taxon>
        <taxon>Trebouxiophyceae</taxon>
        <taxon>Trebouxiophyceae incertae sedis</taxon>
        <taxon>Coccomyxaceae</taxon>
        <taxon>Coccomyxa</taxon>
        <taxon>Coccomyxa subellipsoidea</taxon>
    </lineage>
</organism>
<dbReference type="PRINTS" id="PR01210">
    <property type="entry name" value="GGTRANSPTASE"/>
</dbReference>
<dbReference type="OrthoDB" id="2015213at2759"/>
<dbReference type="EMBL" id="AGSI01000015">
    <property type="protein sequence ID" value="EIE20600.1"/>
    <property type="molecule type" value="Genomic_DNA"/>
</dbReference>